<feature type="compositionally biased region" description="Low complexity" evidence="1">
    <location>
        <begin position="477"/>
        <end position="492"/>
    </location>
</feature>
<dbReference type="OrthoDB" id="3184410at2759"/>
<dbReference type="Proteomes" id="UP000054007">
    <property type="component" value="Unassembled WGS sequence"/>
</dbReference>
<name>A0A0D7B1V5_9AGAR</name>
<feature type="compositionally biased region" description="Low complexity" evidence="1">
    <location>
        <begin position="385"/>
        <end position="399"/>
    </location>
</feature>
<feature type="region of interest" description="Disordered" evidence="1">
    <location>
        <begin position="228"/>
        <end position="668"/>
    </location>
</feature>
<feature type="compositionally biased region" description="Basic and acidic residues" evidence="1">
    <location>
        <begin position="568"/>
        <end position="600"/>
    </location>
</feature>
<feature type="compositionally biased region" description="Basic and acidic residues" evidence="1">
    <location>
        <begin position="311"/>
        <end position="340"/>
    </location>
</feature>
<feature type="compositionally biased region" description="Basic and acidic residues" evidence="1">
    <location>
        <begin position="633"/>
        <end position="642"/>
    </location>
</feature>
<feature type="compositionally biased region" description="Basic and acidic residues" evidence="1">
    <location>
        <begin position="353"/>
        <end position="375"/>
    </location>
</feature>
<protein>
    <submittedName>
        <fullName evidence="2">Uncharacterized protein</fullName>
    </submittedName>
</protein>
<dbReference type="STRING" id="1314674.A0A0D7B1V5"/>
<proteinExistence type="predicted"/>
<evidence type="ECO:0000313" key="3">
    <source>
        <dbReference type="Proteomes" id="UP000054007"/>
    </source>
</evidence>
<evidence type="ECO:0000256" key="1">
    <source>
        <dbReference type="SAM" id="MobiDB-lite"/>
    </source>
</evidence>
<feature type="compositionally biased region" description="Pro residues" evidence="1">
    <location>
        <begin position="706"/>
        <end position="715"/>
    </location>
</feature>
<feature type="compositionally biased region" description="Polar residues" evidence="1">
    <location>
        <begin position="536"/>
        <end position="554"/>
    </location>
</feature>
<feature type="compositionally biased region" description="Low complexity" evidence="1">
    <location>
        <begin position="228"/>
        <end position="247"/>
    </location>
</feature>
<sequence>MSSPKARKSPLPQTVTIAADSHSSNAQPIPTDNTTAATTITPPTTRLAPAFSPSESSDVRQISTLPFTFGFRQNGYTPFLPSPFSATSSMSILPNGSSGLVTPPAYLAAFQQGYNPQLMQQVLDQSQNGAHQNGYNGQTPSGTVFTSNGLSFDAHDPNVLAFAHFLQTQNQFRNPQHYREDTSYLNDLERLENLKNIIKNGQHPLFNPAPKPRELEALWNGPHSKSLAATAMASPPSPPITIKALPASLPPKPATFESPDRPRETPAAKETVTPQPVRHVPARYDRETPSDGRPAEDRQFIPRASVTTANDRQHEPSSTVDTRRDDKDRRGLSIDDRDRNALVPTLSSAPPLRENEDRHVHSPDDRRISTEHRSPVSDPSKTSIAPVPTAVPAAVSADAKIPTSSPTSSDASHKPVLPPAPAPALASRTADASPARLSLRDRIRSPPAPQSSSVPLEHRMSVKTESPVQPVKVVYNRPSDVVSTRSSSASPRRPIPPPGANSYRPSEYRSTSDYRPPVAPPAPENSYRPVEENYRPSENTYRPTDSSFRPSDNTYRPLESGASYRPGDPPRENNYRPDPPRENNYRPSEVARENNYRPTERSASYRLPSPPPPPPGSNSYRPGAVENNYRPLETPRERDYDRFSPPTPADIARDRDRLVSRHSTAALPPVDVYDRGRDRERLVWEDERYRRERERDLAYDRRTPAYLPPPAPLSPSPYYAGGTRRPRSPSPVIANKRSRDEWSPYGGGYASEWAERERDRYSRGYSSR</sequence>
<feature type="compositionally biased region" description="Polar residues" evidence="1">
    <location>
        <begin position="11"/>
        <end position="28"/>
    </location>
</feature>
<gene>
    <name evidence="2" type="ORF">CYLTODRAFT_445979</name>
</gene>
<dbReference type="AlphaFoldDB" id="A0A0D7B1V5"/>
<organism evidence="2 3">
    <name type="scientific">Cylindrobasidium torrendii FP15055 ss-10</name>
    <dbReference type="NCBI Taxonomy" id="1314674"/>
    <lineage>
        <taxon>Eukaryota</taxon>
        <taxon>Fungi</taxon>
        <taxon>Dikarya</taxon>
        <taxon>Basidiomycota</taxon>
        <taxon>Agaricomycotina</taxon>
        <taxon>Agaricomycetes</taxon>
        <taxon>Agaricomycetidae</taxon>
        <taxon>Agaricales</taxon>
        <taxon>Marasmiineae</taxon>
        <taxon>Physalacriaceae</taxon>
        <taxon>Cylindrobasidium</taxon>
    </lineage>
</organism>
<feature type="region of interest" description="Disordered" evidence="1">
    <location>
        <begin position="1"/>
        <end position="55"/>
    </location>
</feature>
<reference evidence="2 3" key="1">
    <citation type="journal article" date="2015" name="Fungal Genet. Biol.">
        <title>Evolution of novel wood decay mechanisms in Agaricales revealed by the genome sequences of Fistulina hepatica and Cylindrobasidium torrendii.</title>
        <authorList>
            <person name="Floudas D."/>
            <person name="Held B.W."/>
            <person name="Riley R."/>
            <person name="Nagy L.G."/>
            <person name="Koehler G."/>
            <person name="Ransdell A.S."/>
            <person name="Younus H."/>
            <person name="Chow J."/>
            <person name="Chiniquy J."/>
            <person name="Lipzen A."/>
            <person name="Tritt A."/>
            <person name="Sun H."/>
            <person name="Haridas S."/>
            <person name="LaButti K."/>
            <person name="Ohm R.A."/>
            <person name="Kues U."/>
            <person name="Blanchette R.A."/>
            <person name="Grigoriev I.V."/>
            <person name="Minto R.E."/>
            <person name="Hibbett D.S."/>
        </authorList>
    </citation>
    <scope>NUCLEOTIDE SEQUENCE [LARGE SCALE GENOMIC DNA]</scope>
    <source>
        <strain evidence="2 3">FP15055 ss-10</strain>
    </source>
</reference>
<feature type="region of interest" description="Disordered" evidence="1">
    <location>
        <begin position="700"/>
        <end position="749"/>
    </location>
</feature>
<keyword evidence="3" id="KW-1185">Reference proteome</keyword>
<feature type="compositionally biased region" description="Basic and acidic residues" evidence="1">
    <location>
        <begin position="282"/>
        <end position="300"/>
    </location>
</feature>
<feature type="compositionally biased region" description="Basic and acidic residues" evidence="1">
    <location>
        <begin position="258"/>
        <end position="267"/>
    </location>
</feature>
<accession>A0A0D7B1V5</accession>
<feature type="compositionally biased region" description="Low complexity" evidence="1">
    <location>
        <begin position="30"/>
        <end position="50"/>
    </location>
</feature>
<evidence type="ECO:0000313" key="2">
    <source>
        <dbReference type="EMBL" id="KIY64462.1"/>
    </source>
</evidence>
<dbReference type="EMBL" id="KN880634">
    <property type="protein sequence ID" value="KIY64462.1"/>
    <property type="molecule type" value="Genomic_DNA"/>
</dbReference>